<feature type="transmembrane region" description="Helical" evidence="1">
    <location>
        <begin position="5"/>
        <end position="24"/>
    </location>
</feature>
<keyword evidence="1" id="KW-0812">Transmembrane</keyword>
<organism evidence="2 3">
    <name type="scientific">Burkholderia glumae</name>
    <name type="common">Pseudomonas glumae</name>
    <dbReference type="NCBI Taxonomy" id="337"/>
    <lineage>
        <taxon>Bacteria</taxon>
        <taxon>Pseudomonadati</taxon>
        <taxon>Pseudomonadota</taxon>
        <taxon>Betaproteobacteria</taxon>
        <taxon>Burkholderiales</taxon>
        <taxon>Burkholderiaceae</taxon>
        <taxon>Burkholderia</taxon>
    </lineage>
</organism>
<gene>
    <name evidence="2" type="ORF">NFI99_12555</name>
</gene>
<keyword evidence="1" id="KW-0472">Membrane</keyword>
<keyword evidence="3" id="KW-1185">Reference proteome</keyword>
<protein>
    <submittedName>
        <fullName evidence="2">Uncharacterized protein</fullName>
    </submittedName>
</protein>
<reference evidence="2" key="1">
    <citation type="submission" date="2022-06" db="EMBL/GenBank/DDBJ databases">
        <title>Draft genome sequence of Burkholderia glumae strain GR20004 isolated from rice panicle showing bacterial panicle blight.</title>
        <authorList>
            <person name="Choi S.Y."/>
            <person name="Lee Y.H."/>
        </authorList>
    </citation>
    <scope>NUCLEOTIDE SEQUENCE</scope>
    <source>
        <strain evidence="2">GR20004</strain>
        <plasmid evidence="2">unnamed1</plasmid>
    </source>
</reference>
<dbReference type="RefSeq" id="WP_252836560.1">
    <property type="nucleotide sequence ID" value="NZ_CP033674.1"/>
</dbReference>
<name>A0ABY5BAS0_BURGL</name>
<keyword evidence="2" id="KW-0614">Plasmid</keyword>
<sequence length="90" mass="9509">MIAHLLNMVSAIAAFAAAVLWFWSTRVEVEHVDPPANENGFIPGSVAVQYGSGKLVNPFATGLEQARWNRWAALAASAAALCQGLATLLS</sequence>
<proteinExistence type="predicted"/>
<accession>A0ABY5BAS0</accession>
<geneLocation type="plasmid" evidence="2 3">
    <name>unnamed1</name>
</geneLocation>
<dbReference type="EMBL" id="CP099584">
    <property type="protein sequence ID" value="USS44116.1"/>
    <property type="molecule type" value="Genomic_DNA"/>
</dbReference>
<evidence type="ECO:0000313" key="3">
    <source>
        <dbReference type="Proteomes" id="UP001056386"/>
    </source>
</evidence>
<keyword evidence="1" id="KW-1133">Transmembrane helix</keyword>
<dbReference type="Proteomes" id="UP001056386">
    <property type="component" value="Plasmid unnamed1"/>
</dbReference>
<evidence type="ECO:0000313" key="2">
    <source>
        <dbReference type="EMBL" id="USS44116.1"/>
    </source>
</evidence>
<evidence type="ECO:0000256" key="1">
    <source>
        <dbReference type="SAM" id="Phobius"/>
    </source>
</evidence>